<protein>
    <recommendedName>
        <fullName evidence="9">Exonuclease domain-containing protein</fullName>
    </recommendedName>
</protein>
<evidence type="ECO:0000256" key="4">
    <source>
        <dbReference type="ARBA" id="ARBA00022801"/>
    </source>
</evidence>
<keyword evidence="2" id="KW-0540">Nuclease</keyword>
<dbReference type="GO" id="GO:0005737">
    <property type="term" value="C:cytoplasm"/>
    <property type="evidence" value="ECO:0007669"/>
    <property type="project" value="TreeGrafter"/>
</dbReference>
<feature type="domain" description="Exonuclease" evidence="9">
    <location>
        <begin position="5"/>
        <end position="297"/>
    </location>
</feature>
<dbReference type="STRING" id="418985.A0A1V9XC14"/>
<dbReference type="InterPro" id="IPR012337">
    <property type="entry name" value="RNaseH-like_sf"/>
</dbReference>
<evidence type="ECO:0000256" key="5">
    <source>
        <dbReference type="ARBA" id="ARBA00022839"/>
    </source>
</evidence>
<keyword evidence="5" id="KW-0269">Exonuclease</keyword>
<dbReference type="AlphaFoldDB" id="A0A1V9XC14"/>
<comment type="similarity">
    <text evidence="7">Belongs to the exonuclease superfamily. TREX family.</text>
</comment>
<dbReference type="Gene3D" id="3.30.420.10">
    <property type="entry name" value="Ribonuclease H-like superfamily/Ribonuclease H"/>
    <property type="match status" value="1"/>
</dbReference>
<feature type="region of interest" description="Disordered" evidence="8">
    <location>
        <begin position="168"/>
        <end position="193"/>
    </location>
</feature>
<keyword evidence="6" id="KW-0460">Magnesium</keyword>
<evidence type="ECO:0000256" key="2">
    <source>
        <dbReference type="ARBA" id="ARBA00022722"/>
    </source>
</evidence>
<accession>A0A1V9XC14</accession>
<proteinExistence type="inferred from homology"/>
<dbReference type="SMART" id="SM00479">
    <property type="entry name" value="EXOIII"/>
    <property type="match status" value="1"/>
</dbReference>
<comment type="caution">
    <text evidence="10">The sequence shown here is derived from an EMBL/GenBank/DDBJ whole genome shotgun (WGS) entry which is preliminary data.</text>
</comment>
<evidence type="ECO:0000313" key="10">
    <source>
        <dbReference type="EMBL" id="OQR70892.1"/>
    </source>
</evidence>
<dbReference type="EMBL" id="MNPL01015840">
    <property type="protein sequence ID" value="OQR70892.1"/>
    <property type="molecule type" value="Genomic_DNA"/>
</dbReference>
<dbReference type="GO" id="GO:0006308">
    <property type="term" value="P:DNA catabolic process"/>
    <property type="evidence" value="ECO:0007669"/>
    <property type="project" value="TreeGrafter"/>
</dbReference>
<dbReference type="GO" id="GO:0008296">
    <property type="term" value="F:3'-5'-DNA exonuclease activity"/>
    <property type="evidence" value="ECO:0007669"/>
    <property type="project" value="TreeGrafter"/>
</dbReference>
<dbReference type="InterPro" id="IPR040393">
    <property type="entry name" value="TREX1/2"/>
</dbReference>
<dbReference type="PANTHER" id="PTHR13058">
    <property type="entry name" value="THREE PRIME REPAIR EXONUCLEASE 1, 2"/>
    <property type="match status" value="1"/>
</dbReference>
<dbReference type="GO" id="GO:0046872">
    <property type="term" value="F:metal ion binding"/>
    <property type="evidence" value="ECO:0007669"/>
    <property type="project" value="UniProtKB-KW"/>
</dbReference>
<evidence type="ECO:0000313" key="11">
    <source>
        <dbReference type="Proteomes" id="UP000192247"/>
    </source>
</evidence>
<reference evidence="10 11" key="1">
    <citation type="journal article" date="2017" name="Gigascience">
        <title>Draft genome of the honey bee ectoparasitic mite, Tropilaelaps mercedesae, is shaped by the parasitic life history.</title>
        <authorList>
            <person name="Dong X."/>
            <person name="Armstrong S.D."/>
            <person name="Xia D."/>
            <person name="Makepeace B.L."/>
            <person name="Darby A.C."/>
            <person name="Kadowaki T."/>
        </authorList>
    </citation>
    <scope>NUCLEOTIDE SEQUENCE [LARGE SCALE GENOMIC DNA]</scope>
    <source>
        <strain evidence="10">Wuxi-XJTLU</strain>
    </source>
</reference>
<name>A0A1V9XC14_9ACAR</name>
<organism evidence="10 11">
    <name type="scientific">Tropilaelaps mercedesae</name>
    <dbReference type="NCBI Taxonomy" id="418985"/>
    <lineage>
        <taxon>Eukaryota</taxon>
        <taxon>Metazoa</taxon>
        <taxon>Ecdysozoa</taxon>
        <taxon>Arthropoda</taxon>
        <taxon>Chelicerata</taxon>
        <taxon>Arachnida</taxon>
        <taxon>Acari</taxon>
        <taxon>Parasitiformes</taxon>
        <taxon>Mesostigmata</taxon>
        <taxon>Gamasina</taxon>
        <taxon>Dermanyssoidea</taxon>
        <taxon>Laelapidae</taxon>
        <taxon>Tropilaelaps</taxon>
    </lineage>
</organism>
<feature type="compositionally biased region" description="Pro residues" evidence="8">
    <location>
        <begin position="219"/>
        <end position="231"/>
    </location>
</feature>
<dbReference type="InParanoid" id="A0A1V9XC14"/>
<dbReference type="SUPFAM" id="SSF53098">
    <property type="entry name" value="Ribonuclease H-like"/>
    <property type="match status" value="1"/>
</dbReference>
<gene>
    <name evidence="10" type="ORF">BIW11_11334</name>
</gene>
<dbReference type="InterPro" id="IPR013520">
    <property type="entry name" value="Ribonucl_H"/>
</dbReference>
<evidence type="ECO:0000256" key="1">
    <source>
        <dbReference type="ARBA" id="ARBA00001946"/>
    </source>
</evidence>
<evidence type="ECO:0000256" key="7">
    <source>
        <dbReference type="ARBA" id="ARBA00025769"/>
    </source>
</evidence>
<feature type="region of interest" description="Disordered" evidence="8">
    <location>
        <begin position="207"/>
        <end position="237"/>
    </location>
</feature>
<evidence type="ECO:0000259" key="9">
    <source>
        <dbReference type="SMART" id="SM00479"/>
    </source>
</evidence>
<dbReference type="FunCoup" id="A0A1V9XC14">
    <property type="interactions" value="59"/>
</dbReference>
<keyword evidence="4" id="KW-0378">Hydrolase</keyword>
<sequence>MDLRTLVFLDLECTHLPSRMPPFGPPRVTEVALLACRLRQFKRPFRVTDRISFCIRPPENVCSETSQVSGLDNFNLEQQPIFGGTASTLKSFMLTLDQPICLIAHNGNKLDFPLLKAELEASGDAWDDLDIHTCDSLEAFRFILPQHSEDHFSVAASECHLEEVFAAQTQSTSRPATDTVQSQTQPDCMCTPPKNPRFDVELSLPSDIEQPGMRTPPRSQQPPRPNHPPPPPHKKRVQSRFLEKGADGKMQLKRTSYKLIDIYRRMYLKPATQSHHALNDCEMLFKCCLIVRRELMQFLESRRTRFADVVPMWTRKSRPEITTRSGRVLATPTKKPPPSLQPGTPVRTGRRMVARRLLDADPNEIPDDEAFRPLDEITPMKLQL</sequence>
<dbReference type="OrthoDB" id="10250935at2759"/>
<keyword evidence="3" id="KW-0479">Metal-binding</keyword>
<evidence type="ECO:0000256" key="6">
    <source>
        <dbReference type="ARBA" id="ARBA00022842"/>
    </source>
</evidence>
<dbReference type="GO" id="GO:0003676">
    <property type="term" value="F:nucleic acid binding"/>
    <property type="evidence" value="ECO:0007669"/>
    <property type="project" value="InterPro"/>
</dbReference>
<dbReference type="InterPro" id="IPR036397">
    <property type="entry name" value="RNaseH_sf"/>
</dbReference>
<dbReference type="Proteomes" id="UP000192247">
    <property type="component" value="Unassembled WGS sequence"/>
</dbReference>
<evidence type="ECO:0000256" key="3">
    <source>
        <dbReference type="ARBA" id="ARBA00022723"/>
    </source>
</evidence>
<dbReference type="PANTHER" id="PTHR13058:SF19">
    <property type="entry name" value="LD40940P"/>
    <property type="match status" value="1"/>
</dbReference>
<comment type="cofactor">
    <cofactor evidence="1">
        <name>Mg(2+)</name>
        <dbReference type="ChEBI" id="CHEBI:18420"/>
    </cofactor>
</comment>
<feature type="compositionally biased region" description="Polar residues" evidence="8">
    <location>
        <begin position="168"/>
        <end position="186"/>
    </location>
</feature>
<evidence type="ECO:0000256" key="8">
    <source>
        <dbReference type="SAM" id="MobiDB-lite"/>
    </source>
</evidence>
<keyword evidence="11" id="KW-1185">Reference proteome</keyword>